<accession>A0A0B6YJF7</accession>
<gene>
    <name evidence="1" type="primary">ORF25723</name>
</gene>
<name>A0A0B6YJF7_9EUPU</name>
<proteinExistence type="predicted"/>
<organism evidence="1">
    <name type="scientific">Arion vulgaris</name>
    <dbReference type="NCBI Taxonomy" id="1028688"/>
    <lineage>
        <taxon>Eukaryota</taxon>
        <taxon>Metazoa</taxon>
        <taxon>Spiralia</taxon>
        <taxon>Lophotrochozoa</taxon>
        <taxon>Mollusca</taxon>
        <taxon>Gastropoda</taxon>
        <taxon>Heterobranchia</taxon>
        <taxon>Euthyneura</taxon>
        <taxon>Panpulmonata</taxon>
        <taxon>Eupulmonata</taxon>
        <taxon>Stylommatophora</taxon>
        <taxon>Helicina</taxon>
        <taxon>Arionoidea</taxon>
        <taxon>Arionidae</taxon>
        <taxon>Arion</taxon>
    </lineage>
</organism>
<evidence type="ECO:0000313" key="1">
    <source>
        <dbReference type="EMBL" id="CEK55655.1"/>
    </source>
</evidence>
<reference evidence="1" key="1">
    <citation type="submission" date="2014-12" db="EMBL/GenBank/DDBJ databases">
        <title>Insight into the proteome of Arion vulgaris.</title>
        <authorList>
            <person name="Aradska J."/>
            <person name="Bulat T."/>
            <person name="Smidak R."/>
            <person name="Sarate P."/>
            <person name="Gangsoo J."/>
            <person name="Sialana F."/>
            <person name="Bilban M."/>
            <person name="Lubec G."/>
        </authorList>
    </citation>
    <scope>NUCLEOTIDE SEQUENCE</scope>
    <source>
        <tissue evidence="1">Skin</tissue>
    </source>
</reference>
<dbReference type="EMBL" id="HACG01008790">
    <property type="protein sequence ID" value="CEK55655.1"/>
    <property type="molecule type" value="Transcribed_RNA"/>
</dbReference>
<protein>
    <submittedName>
        <fullName evidence="1">Uncharacterized protein</fullName>
    </submittedName>
</protein>
<dbReference type="AlphaFoldDB" id="A0A0B6YJF7"/>
<feature type="non-terminal residue" evidence="1">
    <location>
        <position position="103"/>
    </location>
</feature>
<sequence>MRQQVNCVGLVQEMMIPFIQECHKLIFRVLLCKAAANCVSPSNEISQQCNCVLQIRTHPNSDSFFIVPKYESKDMVYISSCVELYVSESRSCRDIDCLRVGHI</sequence>